<sequence length="1489" mass="168805">MRSSCGCKSTSCKGCVCTQNQRQCNERCRCNPKRCENQAVLGHNSQNIAMDQNALTAALANLMANQQLQQQQFQMQQQQMQQQQDVLTALANRLLAAPAAAVPIVAAPAPAAIIRTTLDANIRYSGTENESIQEWSQLINRKALSEGWQDADKRRAAISSLFGKALTWHEEIGINLHLWDDWIEGLRGTFEIQLTESQWQKMVEERRQLPNETGSAYVLDKVKLCRRRAIPIDDAEMTPYLIRGLYRPEIRSVMMGNPPATVNDFLVELRRLEAITAGAAINEQKALKPTNLALIEVHLARVGPVKAMVDTGAMLSVIEKKVIQHLLKEEFLVGGTLLSFNKERVPIVGEIPLTVRFKDRVVDLQKVRVVEQALFPLILGVDWMGKSNVGVRPSLQDRCQMEAIIFPEPTTNVNLNNMDENLKKENADDGNGMLAAITLSHAMPPTQSKRYVLESCVIPAKTMKFVHISIEETASKTMIEERAHSAFPNKEWIVPHCLVNVEGKHVRVPVTNLSNEPLMLKKGQMLTRINPWGIDDGTEAADEVCGTLGEENTYLPEEIKKKMTSQAKITEEQKIALHEMLDKYAGCFSNEENMGVDAGHAHRIDTGDARPISARPRRVSVYERQIVAEQVKNMLSKGIIEPSNSPWSANVVLIKKKDGNLRFCVDYRPLNAITKKDVYPMPRPDDLIQRVAGAVIFSSMGIKNAFWQVPVHPEDREKTAFVTTDGLYQFKYLPFGLCNSPATFVRIIDHALLNLKWTHCLAYIDDILVFGSNFKEHQTRLEAVLIAFQNSKITLNVEKCSFCVPHVKFLGHLVDGEGLRPDPMKIAAIDRFPTPVDVSSLKSFLGLASYYRRFIGQFALMAAPLHQLLKKEVPWEWKPEHQLAMRNIQDALLAAPTLAHDDEDGELVLKTDASKFGLGAVLNRVKEKVERPIIFISRRTSKAEINYHSNALECLALVWALDKLKPYVYGRNFTVFTENSALKWLYSKKDIDGKYARWILALQEFQIQIKHIKGHLNVVADTLSRFPVGDPEETDLPEAMCCAAVGSFHPPEEIALLQHDDKATRLIRMQLREDRAAANVPYVLKKDVLYRKNRQAGRKLLLVVPSFLRREVLSACHDDPSAGHIGIAKTYHKLAERYWWKGSWKSVKAYVSSCRLCQFNKPISGRTEGKLMSIPAPSTPFHTLGMDHIGPFLPTPRGNVHALVMMDYLSKWIIAVPSTCERPQTNGQVERANRTLVATIKSYVNLSHNDWDLHIPMATLAINSARQSTTKRSPFELVYGRTPVLSGENAFPWPVKRPERVKQFFRRVARWRAEANKLILDSQYKSKQLVDPRRRNGRQYIKGDLVLVQRNIRKKGMTKKLLPKFIGPFEIVKRVCPTTYLVEDPPTRRKRRLWRRFNAHVAQLRTFYAPNETEWRPEDSESDSENEYNEEEQEPIESERNSSTPEDNGNDSEEDPSNETAQTTPRPEGTVTRAGRRTRPPAWRLQDLN</sequence>
<evidence type="ECO:0000256" key="2">
    <source>
        <dbReference type="ARBA" id="ARBA00022670"/>
    </source>
</evidence>
<keyword evidence="4" id="KW-0548">Nucleotidyltransferase</keyword>
<dbReference type="GO" id="GO:0003676">
    <property type="term" value="F:nucleic acid binding"/>
    <property type="evidence" value="ECO:0007669"/>
    <property type="project" value="InterPro"/>
</dbReference>
<dbReference type="GO" id="GO:0015074">
    <property type="term" value="P:DNA integration"/>
    <property type="evidence" value="ECO:0007669"/>
    <property type="project" value="InterPro"/>
</dbReference>
<dbReference type="InterPro" id="IPR043128">
    <property type="entry name" value="Rev_trsase/Diguanyl_cyclase"/>
</dbReference>
<feature type="compositionally biased region" description="Acidic residues" evidence="9">
    <location>
        <begin position="1420"/>
        <end position="1436"/>
    </location>
</feature>
<evidence type="ECO:0000256" key="3">
    <source>
        <dbReference type="ARBA" id="ARBA00022679"/>
    </source>
</evidence>
<feature type="region of interest" description="Disordered" evidence="9">
    <location>
        <begin position="1411"/>
        <end position="1489"/>
    </location>
</feature>
<evidence type="ECO:0000256" key="8">
    <source>
        <dbReference type="ARBA" id="ARBA00022918"/>
    </source>
</evidence>
<evidence type="ECO:0000256" key="7">
    <source>
        <dbReference type="ARBA" id="ARBA00022801"/>
    </source>
</evidence>
<dbReference type="CDD" id="cd01647">
    <property type="entry name" value="RT_LTR"/>
    <property type="match status" value="1"/>
</dbReference>
<dbReference type="InterPro" id="IPR043502">
    <property type="entry name" value="DNA/RNA_pol_sf"/>
</dbReference>
<proteinExistence type="predicted"/>
<dbReference type="InterPro" id="IPR021109">
    <property type="entry name" value="Peptidase_aspartic_dom_sf"/>
</dbReference>
<keyword evidence="5" id="KW-0540">Nuclease</keyword>
<dbReference type="CDD" id="cd00303">
    <property type="entry name" value="retropepsin_like"/>
    <property type="match status" value="1"/>
</dbReference>
<gene>
    <name evidence="12" type="ORF">GHT06_006381</name>
</gene>
<dbReference type="FunFam" id="3.30.70.270:FF:000023">
    <property type="entry name" value="Pol"/>
    <property type="match status" value="1"/>
</dbReference>
<keyword evidence="3" id="KW-0808">Transferase</keyword>
<dbReference type="GO" id="GO:0008233">
    <property type="term" value="F:peptidase activity"/>
    <property type="evidence" value="ECO:0007669"/>
    <property type="project" value="UniProtKB-KW"/>
</dbReference>
<keyword evidence="2" id="KW-0645">Protease</keyword>
<dbReference type="PROSITE" id="PS50994">
    <property type="entry name" value="INTEGRASE"/>
    <property type="match status" value="1"/>
</dbReference>
<reference evidence="12" key="1">
    <citation type="submission" date="2022-05" db="EMBL/GenBank/DDBJ databases">
        <title>A multi-omics perspective on studying reproductive biology in Daphnia sinensis.</title>
        <authorList>
            <person name="Jia J."/>
        </authorList>
    </citation>
    <scope>NUCLEOTIDE SEQUENCE</scope>
    <source>
        <strain evidence="12">WSL</strain>
    </source>
</reference>
<evidence type="ECO:0000313" key="13">
    <source>
        <dbReference type="Proteomes" id="UP000820818"/>
    </source>
</evidence>
<dbReference type="GO" id="GO:0003964">
    <property type="term" value="F:RNA-directed DNA polymerase activity"/>
    <property type="evidence" value="ECO:0007669"/>
    <property type="project" value="UniProtKB-KW"/>
</dbReference>
<evidence type="ECO:0000313" key="12">
    <source>
        <dbReference type="EMBL" id="KAI9551166.1"/>
    </source>
</evidence>
<keyword evidence="6" id="KW-0255">Endonuclease</keyword>
<evidence type="ECO:0000256" key="1">
    <source>
        <dbReference type="ARBA" id="ARBA00012493"/>
    </source>
</evidence>
<dbReference type="FunFam" id="3.10.10.10:FF:000002">
    <property type="entry name" value="Retrovirus-related Pol polyprotein from transposon 17.6-like protein"/>
    <property type="match status" value="1"/>
</dbReference>
<dbReference type="Pfam" id="PF00078">
    <property type="entry name" value="RVT_1"/>
    <property type="match status" value="1"/>
</dbReference>
<evidence type="ECO:0000256" key="6">
    <source>
        <dbReference type="ARBA" id="ARBA00022759"/>
    </source>
</evidence>
<dbReference type="Gene3D" id="2.40.70.10">
    <property type="entry name" value="Acid Proteases"/>
    <property type="match status" value="1"/>
</dbReference>
<dbReference type="InterPro" id="IPR050951">
    <property type="entry name" value="Retrovirus_Pol_polyprotein"/>
</dbReference>
<dbReference type="FunFam" id="3.10.10.10:FF:000007">
    <property type="entry name" value="Retrovirus-related Pol polyprotein from transposon 17.6-like Protein"/>
    <property type="match status" value="1"/>
</dbReference>
<accession>A0AAD5KFU9</accession>
<dbReference type="GO" id="GO:0042575">
    <property type="term" value="C:DNA polymerase complex"/>
    <property type="evidence" value="ECO:0007669"/>
    <property type="project" value="UniProtKB-ARBA"/>
</dbReference>
<dbReference type="InterPro" id="IPR012337">
    <property type="entry name" value="RNaseH-like_sf"/>
</dbReference>
<feature type="compositionally biased region" description="Acidic residues" evidence="9">
    <location>
        <begin position="1448"/>
        <end position="1457"/>
    </location>
</feature>
<dbReference type="InterPro" id="IPR041588">
    <property type="entry name" value="Integrase_H2C2"/>
</dbReference>
<dbReference type="SUPFAM" id="SSF53098">
    <property type="entry name" value="Ribonuclease H-like"/>
    <property type="match status" value="1"/>
</dbReference>
<keyword evidence="7" id="KW-0378">Hydrolase</keyword>
<dbReference type="InterPro" id="IPR041373">
    <property type="entry name" value="RT_RNaseH"/>
</dbReference>
<protein>
    <recommendedName>
        <fullName evidence="1">RNA-directed DNA polymerase</fullName>
        <ecNumber evidence="1">2.7.7.49</ecNumber>
    </recommendedName>
</protein>
<dbReference type="Gene3D" id="3.10.10.10">
    <property type="entry name" value="HIV Type 1 Reverse Transcriptase, subunit A, domain 1"/>
    <property type="match status" value="1"/>
</dbReference>
<dbReference type="GO" id="GO:0006508">
    <property type="term" value="P:proteolysis"/>
    <property type="evidence" value="ECO:0007669"/>
    <property type="project" value="UniProtKB-KW"/>
</dbReference>
<dbReference type="Pfam" id="PF17921">
    <property type="entry name" value="Integrase_H2C2"/>
    <property type="match status" value="1"/>
</dbReference>
<organism evidence="12 13">
    <name type="scientific">Daphnia sinensis</name>
    <dbReference type="NCBI Taxonomy" id="1820382"/>
    <lineage>
        <taxon>Eukaryota</taxon>
        <taxon>Metazoa</taxon>
        <taxon>Ecdysozoa</taxon>
        <taxon>Arthropoda</taxon>
        <taxon>Crustacea</taxon>
        <taxon>Branchiopoda</taxon>
        <taxon>Diplostraca</taxon>
        <taxon>Cladocera</taxon>
        <taxon>Anomopoda</taxon>
        <taxon>Daphniidae</taxon>
        <taxon>Daphnia</taxon>
        <taxon>Daphnia similis group</taxon>
    </lineage>
</organism>
<dbReference type="InterPro" id="IPR036397">
    <property type="entry name" value="RNaseH_sf"/>
</dbReference>
<dbReference type="CDD" id="cd09274">
    <property type="entry name" value="RNase_HI_RT_Ty3"/>
    <property type="match status" value="1"/>
</dbReference>
<dbReference type="SUPFAM" id="SSF50630">
    <property type="entry name" value="Acid proteases"/>
    <property type="match status" value="1"/>
</dbReference>
<dbReference type="GO" id="GO:0004519">
    <property type="term" value="F:endonuclease activity"/>
    <property type="evidence" value="ECO:0007669"/>
    <property type="project" value="UniProtKB-KW"/>
</dbReference>
<dbReference type="Gene3D" id="3.30.70.270">
    <property type="match status" value="2"/>
</dbReference>
<dbReference type="PROSITE" id="PS50878">
    <property type="entry name" value="RT_POL"/>
    <property type="match status" value="1"/>
</dbReference>
<dbReference type="FunFam" id="1.10.340.70:FF:000001">
    <property type="entry name" value="Retrovirus-related Pol polyprotein from transposon gypsy-like Protein"/>
    <property type="match status" value="1"/>
</dbReference>
<dbReference type="InterPro" id="IPR000477">
    <property type="entry name" value="RT_dom"/>
</dbReference>
<evidence type="ECO:0000259" key="11">
    <source>
        <dbReference type="PROSITE" id="PS50994"/>
    </source>
</evidence>
<evidence type="ECO:0000256" key="4">
    <source>
        <dbReference type="ARBA" id="ARBA00022695"/>
    </source>
</evidence>
<dbReference type="Pfam" id="PF17917">
    <property type="entry name" value="RT_RNaseH"/>
    <property type="match status" value="1"/>
</dbReference>
<keyword evidence="8" id="KW-0695">RNA-directed DNA polymerase</keyword>
<feature type="domain" description="Integrase catalytic" evidence="11">
    <location>
        <begin position="1183"/>
        <end position="1282"/>
    </location>
</feature>
<evidence type="ECO:0000256" key="9">
    <source>
        <dbReference type="SAM" id="MobiDB-lite"/>
    </source>
</evidence>
<dbReference type="EC" id="2.7.7.49" evidence="1"/>
<comment type="caution">
    <text evidence="12">The sequence shown here is derived from an EMBL/GenBank/DDBJ whole genome shotgun (WGS) entry which is preliminary data.</text>
</comment>
<dbReference type="Gene3D" id="1.10.340.70">
    <property type="match status" value="1"/>
</dbReference>
<dbReference type="EMBL" id="WJBH02000038">
    <property type="protein sequence ID" value="KAI9551166.1"/>
    <property type="molecule type" value="Genomic_DNA"/>
</dbReference>
<evidence type="ECO:0000259" key="10">
    <source>
        <dbReference type="PROSITE" id="PS50878"/>
    </source>
</evidence>
<keyword evidence="13" id="KW-1185">Reference proteome</keyword>
<dbReference type="Gene3D" id="3.30.420.10">
    <property type="entry name" value="Ribonuclease H-like superfamily/Ribonuclease H"/>
    <property type="match status" value="2"/>
</dbReference>
<dbReference type="PANTHER" id="PTHR37984:SF5">
    <property type="entry name" value="PROTEIN NYNRIN-LIKE"/>
    <property type="match status" value="1"/>
</dbReference>
<dbReference type="Proteomes" id="UP000820818">
    <property type="component" value="Unassembled WGS sequence"/>
</dbReference>
<evidence type="ECO:0000256" key="5">
    <source>
        <dbReference type="ARBA" id="ARBA00022722"/>
    </source>
</evidence>
<dbReference type="SUPFAM" id="SSF56672">
    <property type="entry name" value="DNA/RNA polymerases"/>
    <property type="match status" value="1"/>
</dbReference>
<feature type="domain" description="Reverse transcriptase" evidence="10">
    <location>
        <begin position="635"/>
        <end position="814"/>
    </location>
</feature>
<name>A0AAD5KFU9_9CRUS</name>
<dbReference type="PANTHER" id="PTHR37984">
    <property type="entry name" value="PROTEIN CBG26694"/>
    <property type="match status" value="1"/>
</dbReference>
<dbReference type="InterPro" id="IPR001584">
    <property type="entry name" value="Integrase_cat-core"/>
</dbReference>